<organism evidence="1 2">
    <name type="scientific">Frankliniella fusca</name>
    <dbReference type="NCBI Taxonomy" id="407009"/>
    <lineage>
        <taxon>Eukaryota</taxon>
        <taxon>Metazoa</taxon>
        <taxon>Ecdysozoa</taxon>
        <taxon>Arthropoda</taxon>
        <taxon>Hexapoda</taxon>
        <taxon>Insecta</taxon>
        <taxon>Pterygota</taxon>
        <taxon>Neoptera</taxon>
        <taxon>Paraneoptera</taxon>
        <taxon>Thysanoptera</taxon>
        <taxon>Terebrantia</taxon>
        <taxon>Thripoidea</taxon>
        <taxon>Thripidae</taxon>
        <taxon>Frankliniella</taxon>
    </lineage>
</organism>
<dbReference type="GO" id="GO:0016779">
    <property type="term" value="F:nucleotidyltransferase activity"/>
    <property type="evidence" value="ECO:0007669"/>
    <property type="project" value="UniProtKB-KW"/>
</dbReference>
<name>A0AAE1HWY9_9NEOP</name>
<accession>A0AAE1HWY9</accession>
<dbReference type="AlphaFoldDB" id="A0AAE1HWY9"/>
<dbReference type="EMBL" id="JAHWGI010001324">
    <property type="protein sequence ID" value="KAK3928275.1"/>
    <property type="molecule type" value="Genomic_DNA"/>
</dbReference>
<proteinExistence type="predicted"/>
<sequence>MEDEALFRNYHRVTIPQYLELLQKVGPAIEKLSVTREAISSGLRLSLTLRYLCDGSSMATMSHEYRISRWSVSRVISETTLAIWDALREDVLVVPDRNALQNIALRFEEKWNATLELRSKLTGDERQKPLR</sequence>
<reference evidence="1" key="2">
    <citation type="journal article" date="2023" name="BMC Genomics">
        <title>Pest status, molecular evolution, and epigenetic factors derived from the genome assembly of Frankliniella fusca, a thysanopteran phytovirus vector.</title>
        <authorList>
            <person name="Catto M.A."/>
            <person name="Labadie P.E."/>
            <person name="Jacobson A.L."/>
            <person name="Kennedy G.G."/>
            <person name="Srinivasan R."/>
            <person name="Hunt B.G."/>
        </authorList>
    </citation>
    <scope>NUCLEOTIDE SEQUENCE</scope>
    <source>
        <strain evidence="1">PL_HMW_Pooled</strain>
    </source>
</reference>
<comment type="caution">
    <text evidence="1">The sequence shown here is derived from an EMBL/GenBank/DDBJ whole genome shotgun (WGS) entry which is preliminary data.</text>
</comment>
<protein>
    <submittedName>
        <fullName evidence="1">Protein adenylyltransferase</fullName>
    </submittedName>
</protein>
<dbReference type="Proteomes" id="UP001219518">
    <property type="component" value="Unassembled WGS sequence"/>
</dbReference>
<keyword evidence="1" id="KW-0548">Nucleotidyltransferase</keyword>
<evidence type="ECO:0000313" key="1">
    <source>
        <dbReference type="EMBL" id="KAK3928275.1"/>
    </source>
</evidence>
<reference evidence="1" key="1">
    <citation type="submission" date="2021-07" db="EMBL/GenBank/DDBJ databases">
        <authorList>
            <person name="Catto M.A."/>
            <person name="Jacobson A."/>
            <person name="Kennedy G."/>
            <person name="Labadie P."/>
            <person name="Hunt B.G."/>
            <person name="Srinivasan R."/>
        </authorList>
    </citation>
    <scope>NUCLEOTIDE SEQUENCE</scope>
    <source>
        <strain evidence="1">PL_HMW_Pooled</strain>
        <tissue evidence="1">Head</tissue>
    </source>
</reference>
<keyword evidence="1" id="KW-0808">Transferase</keyword>
<evidence type="ECO:0000313" key="2">
    <source>
        <dbReference type="Proteomes" id="UP001219518"/>
    </source>
</evidence>
<gene>
    <name evidence="1" type="ORF">KUF71_000545</name>
</gene>
<keyword evidence="2" id="KW-1185">Reference proteome</keyword>